<name>A0A7T8JZB8_CALRO</name>
<protein>
    <submittedName>
        <fullName evidence="1">Uncharacterized protein</fullName>
    </submittedName>
</protein>
<keyword evidence="2" id="KW-1185">Reference proteome</keyword>
<accession>A0A7T8JZB8</accession>
<evidence type="ECO:0000313" key="2">
    <source>
        <dbReference type="Proteomes" id="UP000595437"/>
    </source>
</evidence>
<evidence type="ECO:0000313" key="1">
    <source>
        <dbReference type="EMBL" id="QQP39731.1"/>
    </source>
</evidence>
<feature type="non-terminal residue" evidence="1">
    <location>
        <position position="112"/>
    </location>
</feature>
<proteinExistence type="predicted"/>
<gene>
    <name evidence="1" type="ORF">FKW44_013542</name>
</gene>
<organism evidence="1 2">
    <name type="scientific">Caligus rogercresseyi</name>
    <name type="common">Sea louse</name>
    <dbReference type="NCBI Taxonomy" id="217165"/>
    <lineage>
        <taxon>Eukaryota</taxon>
        <taxon>Metazoa</taxon>
        <taxon>Ecdysozoa</taxon>
        <taxon>Arthropoda</taxon>
        <taxon>Crustacea</taxon>
        <taxon>Multicrustacea</taxon>
        <taxon>Hexanauplia</taxon>
        <taxon>Copepoda</taxon>
        <taxon>Siphonostomatoida</taxon>
        <taxon>Caligidae</taxon>
        <taxon>Caligus</taxon>
    </lineage>
</organism>
<dbReference type="EMBL" id="CP045898">
    <property type="protein sequence ID" value="QQP39731.1"/>
    <property type="molecule type" value="Genomic_DNA"/>
</dbReference>
<reference evidence="2" key="1">
    <citation type="submission" date="2021-01" db="EMBL/GenBank/DDBJ databases">
        <title>Caligus Genome Assembly.</title>
        <authorList>
            <person name="Gallardo-Escarate C."/>
        </authorList>
    </citation>
    <scope>NUCLEOTIDE SEQUENCE [LARGE SCALE GENOMIC DNA]</scope>
</reference>
<dbReference type="AlphaFoldDB" id="A0A7T8JZB8"/>
<dbReference type="Proteomes" id="UP000595437">
    <property type="component" value="Chromosome 9"/>
</dbReference>
<sequence>MCRSVVSIKPEMTLKFFIPHLKERILSLVQDRSGDPRRQDKELQFIVGFKIMTPNVRGPSYLVPHIEDICAVLDKTLTLQQKDNYEIATNILETVMASFCQIRILKDAPANL</sequence>
<dbReference type="OrthoDB" id="17907at2759"/>